<feature type="transmembrane region" description="Helical" evidence="6">
    <location>
        <begin position="80"/>
        <end position="109"/>
    </location>
</feature>
<feature type="transmembrane region" description="Helical" evidence="6">
    <location>
        <begin position="121"/>
        <end position="143"/>
    </location>
</feature>
<evidence type="ECO:0000256" key="6">
    <source>
        <dbReference type="SAM" id="Phobius"/>
    </source>
</evidence>
<keyword evidence="2" id="KW-1003">Cell membrane</keyword>
<dbReference type="InterPro" id="IPR052984">
    <property type="entry name" value="UPF0421"/>
</dbReference>
<feature type="transmembrane region" description="Helical" evidence="6">
    <location>
        <begin position="20"/>
        <end position="42"/>
    </location>
</feature>
<dbReference type="EMBL" id="VNHS01000019">
    <property type="protein sequence ID" value="TYP68339.1"/>
    <property type="molecule type" value="Genomic_DNA"/>
</dbReference>
<comment type="caution">
    <text evidence="8">The sequence shown here is derived from an EMBL/GenBank/DDBJ whole genome shotgun (WGS) entry which is preliminary data.</text>
</comment>
<accession>A0A5S5BML1</accession>
<keyword evidence="4 6" id="KW-1133">Transmembrane helix</keyword>
<feature type="transmembrane region" description="Helical" evidence="6">
    <location>
        <begin position="54"/>
        <end position="74"/>
    </location>
</feature>
<feature type="domain" description="Putative aromatic acid exporter C-terminal" evidence="7">
    <location>
        <begin position="147"/>
        <end position="309"/>
    </location>
</feature>
<name>A0A5S5BML1_9BACL</name>
<dbReference type="Proteomes" id="UP000323257">
    <property type="component" value="Unassembled WGS sequence"/>
</dbReference>
<evidence type="ECO:0000256" key="2">
    <source>
        <dbReference type="ARBA" id="ARBA00022475"/>
    </source>
</evidence>
<evidence type="ECO:0000313" key="9">
    <source>
        <dbReference type="Proteomes" id="UP000323257"/>
    </source>
</evidence>
<keyword evidence="3 6" id="KW-0812">Transmembrane</keyword>
<dbReference type="Gene3D" id="1.20.120.940">
    <property type="entry name" value="Putative aromatic acid exporter, C-terminal domain"/>
    <property type="match status" value="1"/>
</dbReference>
<comment type="subcellular location">
    <subcellularLocation>
        <location evidence="1">Cell membrane</location>
        <topology evidence="1">Multi-pass membrane protein</topology>
    </subcellularLocation>
</comment>
<keyword evidence="9" id="KW-1185">Reference proteome</keyword>
<dbReference type="RefSeq" id="WP_148933403.1">
    <property type="nucleotide sequence ID" value="NZ_VNHS01000019.1"/>
</dbReference>
<evidence type="ECO:0000256" key="4">
    <source>
        <dbReference type="ARBA" id="ARBA00022989"/>
    </source>
</evidence>
<dbReference type="PANTHER" id="PTHR40064:SF1">
    <property type="entry name" value="MEMBRANE PROTEIN"/>
    <property type="match status" value="1"/>
</dbReference>
<dbReference type="AlphaFoldDB" id="A0A5S5BML1"/>
<organism evidence="8 9">
    <name type="scientific">Paenibacillus methanolicus</name>
    <dbReference type="NCBI Taxonomy" id="582686"/>
    <lineage>
        <taxon>Bacteria</taxon>
        <taxon>Bacillati</taxon>
        <taxon>Bacillota</taxon>
        <taxon>Bacilli</taxon>
        <taxon>Bacillales</taxon>
        <taxon>Paenibacillaceae</taxon>
        <taxon>Paenibacillus</taxon>
    </lineage>
</organism>
<evidence type="ECO:0000256" key="1">
    <source>
        <dbReference type="ARBA" id="ARBA00004651"/>
    </source>
</evidence>
<evidence type="ECO:0000259" key="7">
    <source>
        <dbReference type="Pfam" id="PF11728"/>
    </source>
</evidence>
<protein>
    <submittedName>
        <fullName evidence="8">Uncharacterized membrane protein YgaE (UPF0421/DUF939 family)</fullName>
    </submittedName>
</protein>
<reference evidence="8 9" key="1">
    <citation type="submission" date="2019-07" db="EMBL/GenBank/DDBJ databases">
        <title>Genomic Encyclopedia of Type Strains, Phase III (KMG-III): the genomes of soil and plant-associated and newly described type strains.</title>
        <authorList>
            <person name="Whitman W."/>
        </authorList>
    </citation>
    <scope>NUCLEOTIDE SEQUENCE [LARGE SCALE GENOMIC DNA]</scope>
    <source>
        <strain evidence="8 9">BL24</strain>
    </source>
</reference>
<dbReference type="Pfam" id="PF06081">
    <property type="entry name" value="ArAE_1"/>
    <property type="match status" value="1"/>
</dbReference>
<dbReference type="InterPro" id="IPR038323">
    <property type="entry name" value="ArAE_1_C_sf"/>
</dbReference>
<proteinExistence type="predicted"/>
<gene>
    <name evidence="8" type="ORF">BCM02_11923</name>
</gene>
<dbReference type="Pfam" id="PF11728">
    <property type="entry name" value="ArAE_1_C"/>
    <property type="match status" value="1"/>
</dbReference>
<evidence type="ECO:0000313" key="8">
    <source>
        <dbReference type="EMBL" id="TYP68339.1"/>
    </source>
</evidence>
<dbReference type="InterPro" id="IPR010343">
    <property type="entry name" value="ArAE_1"/>
</dbReference>
<keyword evidence="5 6" id="KW-0472">Membrane</keyword>
<dbReference type="InterPro" id="IPR021062">
    <property type="entry name" value="ArAE_1_C"/>
</dbReference>
<sequence>MKIGIGFRTMKTALGVCVSVWIAQLLGLEYFSAAGILTLLCIQKSRKQSYSAAVSRAMACVSGMFYAAMLFQILGYHPYAFLVLLMTFIPFCVWLGVQEGIASSIVVVMHVYMHGYVDDAFVLNELMVVAIGLGVALIINWYMPSIDKEIESYRRETDRLTSRILHEIAVYLKDNDAVWNGKEVLELADTLRKGKRMAALDAENSRRRKKGLSYSDYFEHKQRQYDLLERMLPFISRINTTIEQGRRLGEFVELLSQNLDNRGEASRLHDMLCGIREYHKLLPLPETREAFENRANLFVFANELQRFVETIRSGPGAYNGEPAIRLKRRTAGER</sequence>
<dbReference type="OrthoDB" id="357521at2"/>
<dbReference type="GO" id="GO:0005886">
    <property type="term" value="C:plasma membrane"/>
    <property type="evidence" value="ECO:0007669"/>
    <property type="project" value="UniProtKB-SubCell"/>
</dbReference>
<evidence type="ECO:0000256" key="3">
    <source>
        <dbReference type="ARBA" id="ARBA00022692"/>
    </source>
</evidence>
<evidence type="ECO:0000256" key="5">
    <source>
        <dbReference type="ARBA" id="ARBA00023136"/>
    </source>
</evidence>
<dbReference type="PANTHER" id="PTHR40064">
    <property type="entry name" value="MEMBRANE PROTEIN-RELATED"/>
    <property type="match status" value="1"/>
</dbReference>